<reference evidence="1 2" key="1">
    <citation type="submission" date="2024-09" db="EMBL/GenBank/DDBJ databases">
        <authorList>
            <person name="Sun Q."/>
            <person name="Mori K."/>
        </authorList>
    </citation>
    <scope>NUCLEOTIDE SEQUENCE [LARGE SCALE GENOMIC DNA]</scope>
    <source>
        <strain evidence="1 2">JCM 13503</strain>
    </source>
</reference>
<dbReference type="EMBL" id="JBHLYR010000021">
    <property type="protein sequence ID" value="MFB9991654.1"/>
    <property type="molecule type" value="Genomic_DNA"/>
</dbReference>
<sequence length="171" mass="19604">MPHVFKRVQVSEDGQAVHWPGGFVLPVSMLVLRRHPRWLIHLGVVPSAERYRPLLPLLRYTTPGVALLTQPARHHLMQMFVLRSGELQAILDAYPVPEDVMLHRLHDIGLFLQHHLHSESPVALLRRPWPYAAYRCPKESHLHTLVSCLTWGRLDLVEEPLWALARAEVAG</sequence>
<evidence type="ECO:0000313" key="2">
    <source>
        <dbReference type="Proteomes" id="UP001589733"/>
    </source>
</evidence>
<proteinExistence type="predicted"/>
<protein>
    <submittedName>
        <fullName evidence="1">Uncharacterized protein</fullName>
    </submittedName>
</protein>
<dbReference type="RefSeq" id="WP_380007078.1">
    <property type="nucleotide sequence ID" value="NZ_JBHLYR010000021.1"/>
</dbReference>
<gene>
    <name evidence="1" type="ORF">ACFFLM_06700</name>
</gene>
<organism evidence="1 2">
    <name type="scientific">Deinococcus oregonensis</name>
    <dbReference type="NCBI Taxonomy" id="1805970"/>
    <lineage>
        <taxon>Bacteria</taxon>
        <taxon>Thermotogati</taxon>
        <taxon>Deinococcota</taxon>
        <taxon>Deinococci</taxon>
        <taxon>Deinococcales</taxon>
        <taxon>Deinococcaceae</taxon>
        <taxon>Deinococcus</taxon>
    </lineage>
</organism>
<dbReference type="Proteomes" id="UP001589733">
    <property type="component" value="Unassembled WGS sequence"/>
</dbReference>
<comment type="caution">
    <text evidence="1">The sequence shown here is derived from an EMBL/GenBank/DDBJ whole genome shotgun (WGS) entry which is preliminary data.</text>
</comment>
<evidence type="ECO:0000313" key="1">
    <source>
        <dbReference type="EMBL" id="MFB9991654.1"/>
    </source>
</evidence>
<accession>A0ABV6AVX4</accession>
<name>A0ABV6AVX4_9DEIO</name>
<keyword evidence="2" id="KW-1185">Reference proteome</keyword>